<accession>A0ACB7TM90</accession>
<dbReference type="EMBL" id="CM023481">
    <property type="protein sequence ID" value="KAH6948155.1"/>
    <property type="molecule type" value="Genomic_DNA"/>
</dbReference>
<reference evidence="1" key="1">
    <citation type="submission" date="2020-05" db="EMBL/GenBank/DDBJ databases">
        <title>Large-scale comparative analyses of tick genomes elucidate their genetic diversity and vector capacities.</title>
        <authorList>
            <person name="Jia N."/>
            <person name="Wang J."/>
            <person name="Shi W."/>
            <person name="Du L."/>
            <person name="Sun Y."/>
            <person name="Zhan W."/>
            <person name="Jiang J."/>
            <person name="Wang Q."/>
            <person name="Zhang B."/>
            <person name="Ji P."/>
            <person name="Sakyi L.B."/>
            <person name="Cui X."/>
            <person name="Yuan T."/>
            <person name="Jiang B."/>
            <person name="Yang W."/>
            <person name="Lam T.T.-Y."/>
            <person name="Chang Q."/>
            <person name="Ding S."/>
            <person name="Wang X."/>
            <person name="Zhu J."/>
            <person name="Ruan X."/>
            <person name="Zhao L."/>
            <person name="Wei J."/>
            <person name="Que T."/>
            <person name="Du C."/>
            <person name="Cheng J."/>
            <person name="Dai P."/>
            <person name="Han X."/>
            <person name="Huang E."/>
            <person name="Gao Y."/>
            <person name="Liu J."/>
            <person name="Shao H."/>
            <person name="Ye R."/>
            <person name="Li L."/>
            <person name="Wei W."/>
            <person name="Wang X."/>
            <person name="Wang C."/>
            <person name="Yang T."/>
            <person name="Huo Q."/>
            <person name="Li W."/>
            <person name="Guo W."/>
            <person name="Chen H."/>
            <person name="Zhou L."/>
            <person name="Ni X."/>
            <person name="Tian J."/>
            <person name="Zhou Y."/>
            <person name="Sheng Y."/>
            <person name="Liu T."/>
            <person name="Pan Y."/>
            <person name="Xia L."/>
            <person name="Li J."/>
            <person name="Zhao F."/>
            <person name="Cao W."/>
        </authorList>
    </citation>
    <scope>NUCLEOTIDE SEQUENCE</scope>
    <source>
        <strain evidence="1">Hyas-2018</strain>
    </source>
</reference>
<comment type="caution">
    <text evidence="1">The sequence shown here is derived from an EMBL/GenBank/DDBJ whole genome shotgun (WGS) entry which is preliminary data.</text>
</comment>
<sequence length="145" mass="15677">MREQRDSQQYRSSASSRIAAAASLTRKARCRAVLRRDGQKRPPPHVHFMAPTQNQSGRDGSNDQVSAGRASHGRWRGKCASSPNLSPVSRSVMGQHPYVAAAVAQLVTMLGVNTMGHVIAVQENLQPLPRPLIADGPLTSFPEDA</sequence>
<organism evidence="1 2">
    <name type="scientific">Hyalomma asiaticum</name>
    <name type="common">Tick</name>
    <dbReference type="NCBI Taxonomy" id="266040"/>
    <lineage>
        <taxon>Eukaryota</taxon>
        <taxon>Metazoa</taxon>
        <taxon>Ecdysozoa</taxon>
        <taxon>Arthropoda</taxon>
        <taxon>Chelicerata</taxon>
        <taxon>Arachnida</taxon>
        <taxon>Acari</taxon>
        <taxon>Parasitiformes</taxon>
        <taxon>Ixodida</taxon>
        <taxon>Ixodoidea</taxon>
        <taxon>Ixodidae</taxon>
        <taxon>Hyalomminae</taxon>
        <taxon>Hyalomma</taxon>
    </lineage>
</organism>
<dbReference type="Proteomes" id="UP000821845">
    <property type="component" value="Chromosome 1"/>
</dbReference>
<gene>
    <name evidence="1" type="ORF">HPB50_023105</name>
</gene>
<protein>
    <submittedName>
        <fullName evidence="1">Uncharacterized protein</fullName>
    </submittedName>
</protein>
<name>A0ACB7TM90_HYAAI</name>
<keyword evidence="2" id="KW-1185">Reference proteome</keyword>
<evidence type="ECO:0000313" key="2">
    <source>
        <dbReference type="Proteomes" id="UP000821845"/>
    </source>
</evidence>
<proteinExistence type="predicted"/>
<evidence type="ECO:0000313" key="1">
    <source>
        <dbReference type="EMBL" id="KAH6948155.1"/>
    </source>
</evidence>